<evidence type="ECO:0000256" key="4">
    <source>
        <dbReference type="ARBA" id="ARBA00023128"/>
    </source>
</evidence>
<keyword evidence="3 6" id="KW-1000">Mitochondrion outer membrane</keyword>
<sequence length="353" mass="39150">MLTFMEHILYSFYDASGWHRDNLYALLTHSSQNLIDFRVPEGVAMNVSALSTPNSASSYTLTNLGHIQGSVAYLSTSLSLPRPHSGTLDLHTVVPGYHKLDPINSQDRIYDTIWQGGKPIHRQDSLLFGRLALPTNTLEAMYVRRFNPTTQLLVTCVSGAHLKSGGALTLYWQKDCRQYAHELLYSTNEALLGARGLYNFGVDMSKPHIASRLSVGGEFYYGVLNKSPGMSTALRYVTQSAYTGSPLTMTLTCNPIMGEFSSTYSLRTGPSSSFSTRYDFNMYSYLSNLSMGAEVWKSRDSVFKLSSSLQDKTARVLWGGRYKDILVNTGVAFDYGGRVPDVTAIGVEFQYAC</sequence>
<dbReference type="GO" id="GO:0032865">
    <property type="term" value="C:ERMES complex"/>
    <property type="evidence" value="ECO:0007669"/>
    <property type="project" value="UniProtKB-UniRule"/>
</dbReference>
<dbReference type="Proteomes" id="UP000182444">
    <property type="component" value="Chromosome 1D"/>
</dbReference>
<dbReference type="HAMAP" id="MF_03102">
    <property type="entry name" value="Mdm10"/>
    <property type="match status" value="1"/>
</dbReference>
<dbReference type="GeneID" id="2910550"/>
<dbReference type="OrthoDB" id="2103793at2759"/>
<accession>A0A1H6PVD2</accession>
<protein>
    <recommendedName>
        <fullName evidence="6">Mitochondrial distribution and morphology protein 10</fullName>
    </recommendedName>
    <alternativeName>
        <fullName evidence="6">Mitochondrial inheritance component MDM10</fullName>
    </alternativeName>
</protein>
<dbReference type="GO" id="GO:0070096">
    <property type="term" value="P:mitochondrial outer membrane translocase complex assembly"/>
    <property type="evidence" value="ECO:0007669"/>
    <property type="project" value="UniProtKB-UniRule"/>
</dbReference>
<keyword evidence="1 6" id="KW-1134">Transmembrane beta strand</keyword>
<keyword evidence="2 6" id="KW-0812">Transmembrane</keyword>
<dbReference type="EMBL" id="CP017556">
    <property type="protein sequence ID" value="AOW03508.1"/>
    <property type="molecule type" value="Genomic_DNA"/>
</dbReference>
<evidence type="ECO:0000256" key="6">
    <source>
        <dbReference type="HAMAP-Rule" id="MF_03102"/>
    </source>
</evidence>
<evidence type="ECO:0000256" key="5">
    <source>
        <dbReference type="ARBA" id="ARBA00023136"/>
    </source>
</evidence>
<comment type="domain">
    <text evidence="6">Lacks alpha-helical transmembrane segments, suggesting that it resides in the membrane via beta-sheet conformations similar to those predicted for other outer membrane proteins and porin.</text>
</comment>
<proteinExistence type="inferred from homology"/>
<dbReference type="RefSeq" id="XP_502348.1">
    <property type="nucleotide sequence ID" value="XM_502348.1"/>
</dbReference>
<dbReference type="eggNOG" id="ENOG502QUN5">
    <property type="taxonomic scope" value="Eukaryota"/>
</dbReference>
<dbReference type="GO" id="GO:0001401">
    <property type="term" value="C:SAM complex"/>
    <property type="evidence" value="ECO:0007669"/>
    <property type="project" value="TreeGrafter"/>
</dbReference>
<keyword evidence="5 6" id="KW-0472">Membrane</keyword>
<evidence type="ECO:0000313" key="9">
    <source>
        <dbReference type="Proteomes" id="UP000182444"/>
    </source>
</evidence>
<keyword evidence="4 6" id="KW-0496">Mitochondrion</keyword>
<name>A0A1H6PVD2_YARLL</name>
<dbReference type="Proteomes" id="UP000256601">
    <property type="component" value="Unassembled WGS sequence"/>
</dbReference>
<evidence type="ECO:0000313" key="8">
    <source>
        <dbReference type="EMBL" id="RDW25881.1"/>
    </source>
</evidence>
<dbReference type="VEuPathDB" id="FungiDB:YALI0_D02959g"/>
<evidence type="ECO:0000313" key="10">
    <source>
        <dbReference type="Proteomes" id="UP000256601"/>
    </source>
</evidence>
<dbReference type="VEuPathDB" id="FungiDB:YALI1_D03766g"/>
<dbReference type="InterPro" id="IPR027539">
    <property type="entry name" value="Mdm10"/>
</dbReference>
<reference evidence="7 9" key="1">
    <citation type="journal article" date="2016" name="PLoS ONE">
        <title>Sequence Assembly of Yarrowia lipolytica Strain W29/CLIB89 Shows Transposable Element Diversity.</title>
        <authorList>
            <person name="Magnan C."/>
            <person name="Yu J."/>
            <person name="Chang I."/>
            <person name="Jahn E."/>
            <person name="Kanomata Y."/>
            <person name="Wu J."/>
            <person name="Zeller M."/>
            <person name="Oakes M."/>
            <person name="Baldi P."/>
            <person name="Sandmeyer S."/>
        </authorList>
    </citation>
    <scope>NUCLEOTIDE SEQUENCE [LARGE SCALE GENOMIC DNA]</scope>
    <source>
        <strain evidence="7">CLIB89</strain>
        <strain evidence="9">CLIB89(W29)</strain>
    </source>
</reference>
<comment type="subcellular location">
    <subcellularLocation>
        <location evidence="6">Mitochondrion outer membrane</location>
        <topology evidence="6">Multi-pass membrane protein</topology>
    </subcellularLocation>
    <text evidence="6">The ERMES/MDM complex localizes to a few discrete foci (around 10 per single cell), that represent mitochondria-endoplasmic reticulum junctions. These foci are often found next to mtDNA nucleoids.</text>
</comment>
<comment type="similarity">
    <text evidence="6">Belongs to the MDM10 family.</text>
</comment>
<dbReference type="PANTHER" id="PTHR28035">
    <property type="entry name" value="MITOCHONDRIAL DISTRIBUTION AND MORPHOLOGY PROTEIN 10"/>
    <property type="match status" value="1"/>
</dbReference>
<dbReference type="SMR" id="A0A1H6PVD2"/>
<dbReference type="GO" id="GO:0015914">
    <property type="term" value="P:phospholipid transport"/>
    <property type="evidence" value="ECO:0007669"/>
    <property type="project" value="TreeGrafter"/>
</dbReference>
<comment type="function">
    <text evidence="6">Component of the ERMES/MDM complex, which serves as a molecular tether to connect the endoplasmic reticulum and mitochondria. Components of this complex are involved in the control of mitochondrial shape and protein biogenesis and may function in phospholipid exchange. MDM10 is involved in the late assembly steps of the general translocase of the mitochondrial outer membrane (TOM complex). Functions in the TOM40-specific route of the assembly of outer membrane beta-barrel proteins, including the association of TOM40 with the receptor TOM22 and small TOM proteins. Can associate with the SAM(core) complex as well as the MDM12-MMM1 complex, both involved in late steps of the major beta-barrel assembly pathway, that is responsible for biogenesis of all outer membrane beta-barrel proteins. May act as a switch that shuttles between both complexes and channels precursor proteins into the TOM40-specific pathway. Plays a role in mitochondrial morphology and in the inheritance of mitochondria.</text>
</comment>
<dbReference type="GO" id="GO:0045040">
    <property type="term" value="P:protein insertion into mitochondrial outer membrane"/>
    <property type="evidence" value="ECO:0007669"/>
    <property type="project" value="UniProtKB-UniRule"/>
</dbReference>
<gene>
    <name evidence="6" type="primary">MDM10</name>
    <name evidence="8" type="ORF">B0I71DRAFT_82683</name>
    <name evidence="7" type="ORF">YALI1_D03766g</name>
</gene>
<reference evidence="8 10" key="2">
    <citation type="submission" date="2018-07" db="EMBL/GenBank/DDBJ databases">
        <title>Draft Genome Assemblies for Five Robust Yarrowia lipolytica Strains Exhibiting High Lipid Production and Pentose Sugar Utilization and Sugar Alcohol Secretion from Undetoxified Lignocellulosic Biomass Hydrolysates.</title>
        <authorList>
            <consortium name="DOE Joint Genome Institute"/>
            <person name="Walker C."/>
            <person name="Ryu S."/>
            <person name="Na H."/>
            <person name="Zane M."/>
            <person name="LaButti K."/>
            <person name="Lipzen A."/>
            <person name="Haridas S."/>
            <person name="Barry K."/>
            <person name="Grigoriev I.V."/>
            <person name="Quarterman J."/>
            <person name="Slininger P."/>
            <person name="Dien B."/>
            <person name="Trinh C.T."/>
        </authorList>
    </citation>
    <scope>NUCLEOTIDE SEQUENCE [LARGE SCALE GENOMIC DNA]</scope>
    <source>
        <strain evidence="8 10">YB392</strain>
    </source>
</reference>
<dbReference type="KEGG" id="yli:2910550"/>
<evidence type="ECO:0000256" key="1">
    <source>
        <dbReference type="ARBA" id="ARBA00022452"/>
    </source>
</evidence>
<evidence type="ECO:0000313" key="7">
    <source>
        <dbReference type="EMBL" id="AOW03508.1"/>
    </source>
</evidence>
<evidence type="ECO:0000256" key="3">
    <source>
        <dbReference type="ARBA" id="ARBA00022787"/>
    </source>
</evidence>
<dbReference type="EMBL" id="KZ858991">
    <property type="protein sequence ID" value="RDW25881.1"/>
    <property type="molecule type" value="Genomic_DNA"/>
</dbReference>
<organism evidence="7 9">
    <name type="scientific">Yarrowia lipolytica</name>
    <name type="common">Candida lipolytica</name>
    <dbReference type="NCBI Taxonomy" id="4952"/>
    <lineage>
        <taxon>Eukaryota</taxon>
        <taxon>Fungi</taxon>
        <taxon>Dikarya</taxon>
        <taxon>Ascomycota</taxon>
        <taxon>Saccharomycotina</taxon>
        <taxon>Dipodascomycetes</taxon>
        <taxon>Dipodascales</taxon>
        <taxon>Dipodascales incertae sedis</taxon>
        <taxon>Yarrowia</taxon>
    </lineage>
</organism>
<dbReference type="PANTHER" id="PTHR28035:SF1">
    <property type="entry name" value="MITOCHONDRIAL DISTRIBUTION AND MORPHOLOGY PROTEIN 10"/>
    <property type="match status" value="1"/>
</dbReference>
<dbReference type="AlphaFoldDB" id="A0A1H6PVD2"/>
<dbReference type="OMA" id="VPGYRQI"/>
<dbReference type="GO" id="GO:0051654">
    <property type="term" value="P:establishment of mitochondrion localization"/>
    <property type="evidence" value="ECO:0007669"/>
    <property type="project" value="TreeGrafter"/>
</dbReference>
<dbReference type="Pfam" id="PF12519">
    <property type="entry name" value="MDM10"/>
    <property type="match status" value="1"/>
</dbReference>
<dbReference type="GO" id="GO:1990456">
    <property type="term" value="P:mitochondrion-endoplasmic reticulum membrane tethering"/>
    <property type="evidence" value="ECO:0007669"/>
    <property type="project" value="UniProtKB-UniRule"/>
</dbReference>
<comment type="subunit">
    <text evidence="6">Component of the ER-mitochondria encounter structure (ERMES) or MDM complex, composed of MMM1, MDM10, MDM12 and MDM34. Associates with the mitochondrial outer membrane sorting assembly machinery SAM(core) complex.</text>
</comment>
<evidence type="ECO:0000256" key="2">
    <source>
        <dbReference type="ARBA" id="ARBA00022692"/>
    </source>
</evidence>